<evidence type="ECO:0000256" key="1">
    <source>
        <dbReference type="SAM" id="SignalP"/>
    </source>
</evidence>
<dbReference type="Proteomes" id="UP000280296">
    <property type="component" value="Unassembled WGS sequence"/>
</dbReference>
<feature type="chain" id="PRO_5019224993" evidence="1">
    <location>
        <begin position="20"/>
        <end position="226"/>
    </location>
</feature>
<dbReference type="EMBL" id="RYZH01000008">
    <property type="protein sequence ID" value="RUL88697.1"/>
    <property type="molecule type" value="Genomic_DNA"/>
</dbReference>
<dbReference type="OrthoDB" id="9815670at2"/>
<accession>A0A432MND2</accession>
<dbReference type="AlphaFoldDB" id="A0A432MND2"/>
<feature type="signal peptide" evidence="1">
    <location>
        <begin position="1"/>
        <end position="19"/>
    </location>
</feature>
<dbReference type="Pfam" id="PF13472">
    <property type="entry name" value="Lipase_GDSL_2"/>
    <property type="match status" value="1"/>
</dbReference>
<reference evidence="3 4" key="2">
    <citation type="submission" date="2019-01" db="EMBL/GenBank/DDBJ databases">
        <title>Tautonia sociabilis, a novel thermotolerant planctomycete of Isosphaeraceae family, isolated from a 4000 m deep subterranean habitat.</title>
        <authorList>
            <person name="Kovaleva O.L."/>
            <person name="Elcheninov A.G."/>
            <person name="Van Heerden E."/>
            <person name="Toshchakov S.V."/>
            <person name="Novikov A."/>
            <person name="Bonch-Osmolovskaya E.A."/>
            <person name="Kublanov I.V."/>
        </authorList>
    </citation>
    <scope>NUCLEOTIDE SEQUENCE [LARGE SCALE GENOMIC DNA]</scope>
    <source>
        <strain evidence="3 4">GM2012</strain>
    </source>
</reference>
<dbReference type="PANTHER" id="PTHR30383:SF26">
    <property type="entry name" value="SGNH HYDROLASE-TYPE ESTERASE DOMAIN-CONTAINING PROTEIN"/>
    <property type="match status" value="1"/>
</dbReference>
<dbReference type="CDD" id="cd00229">
    <property type="entry name" value="SGNH_hydrolase"/>
    <property type="match status" value="1"/>
</dbReference>
<evidence type="ECO:0000313" key="3">
    <source>
        <dbReference type="EMBL" id="RUL88697.1"/>
    </source>
</evidence>
<organism evidence="3 4">
    <name type="scientific">Tautonia sociabilis</name>
    <dbReference type="NCBI Taxonomy" id="2080755"/>
    <lineage>
        <taxon>Bacteria</taxon>
        <taxon>Pseudomonadati</taxon>
        <taxon>Planctomycetota</taxon>
        <taxon>Planctomycetia</taxon>
        <taxon>Isosphaerales</taxon>
        <taxon>Isosphaeraceae</taxon>
        <taxon>Tautonia</taxon>
    </lineage>
</organism>
<feature type="domain" description="SGNH hydrolase-type esterase" evidence="2">
    <location>
        <begin position="39"/>
        <end position="208"/>
    </location>
</feature>
<dbReference type="Gene3D" id="3.40.50.1110">
    <property type="entry name" value="SGNH hydrolase"/>
    <property type="match status" value="1"/>
</dbReference>
<dbReference type="InterPro" id="IPR013830">
    <property type="entry name" value="SGNH_hydro"/>
</dbReference>
<keyword evidence="4" id="KW-1185">Reference proteome</keyword>
<comment type="caution">
    <text evidence="3">The sequence shown here is derived from an EMBL/GenBank/DDBJ whole genome shotgun (WGS) entry which is preliminary data.</text>
</comment>
<dbReference type="RefSeq" id="WP_126724404.1">
    <property type="nucleotide sequence ID" value="NZ_RYZH01000008.1"/>
</dbReference>
<protein>
    <submittedName>
        <fullName evidence="3">SGNH/GDSL hydrolase family protein</fullName>
    </submittedName>
</protein>
<dbReference type="PANTHER" id="PTHR30383">
    <property type="entry name" value="THIOESTERASE 1/PROTEASE 1/LYSOPHOSPHOLIPASE L1"/>
    <property type="match status" value="1"/>
</dbReference>
<dbReference type="InterPro" id="IPR036514">
    <property type="entry name" value="SGNH_hydro_sf"/>
</dbReference>
<keyword evidence="3" id="KW-0378">Hydrolase</keyword>
<reference evidence="3 4" key="1">
    <citation type="submission" date="2018-12" db="EMBL/GenBank/DDBJ databases">
        <authorList>
            <person name="Toschakov S.V."/>
        </authorList>
    </citation>
    <scope>NUCLEOTIDE SEQUENCE [LARGE SCALE GENOMIC DNA]</scope>
    <source>
        <strain evidence="3 4">GM2012</strain>
    </source>
</reference>
<dbReference type="GO" id="GO:0004622">
    <property type="term" value="F:phosphatidylcholine lysophospholipase activity"/>
    <property type="evidence" value="ECO:0007669"/>
    <property type="project" value="TreeGrafter"/>
</dbReference>
<gene>
    <name evidence="3" type="ORF">TsocGM_06050</name>
</gene>
<name>A0A432MND2_9BACT</name>
<keyword evidence="1" id="KW-0732">Signal</keyword>
<dbReference type="InterPro" id="IPR051532">
    <property type="entry name" value="Ester_Hydrolysis_Enzymes"/>
</dbReference>
<sequence length="226" mass="24560">MRLRLAALLLAALSPAALAQNPAFAPIEDDPALPRVLLLGDSISIGYTIDVREALDGVANVHRPAENCGPTTRGLERLDAWLGDGDWDVIHANFGLHDLKFVDDQGKNTSPESGHRQVPLDEYQENLARILSRLKETGATVIFATTTPVPHGEPQRKAGDERAYNAAALRVADRLGVEVNDLHAFIAPKFESVAIRPGNVHFSGEGSKLLGNRVAEVIEEALRDRR</sequence>
<evidence type="ECO:0000313" key="4">
    <source>
        <dbReference type="Proteomes" id="UP000280296"/>
    </source>
</evidence>
<proteinExistence type="predicted"/>
<dbReference type="SUPFAM" id="SSF52266">
    <property type="entry name" value="SGNH hydrolase"/>
    <property type="match status" value="1"/>
</dbReference>
<evidence type="ECO:0000259" key="2">
    <source>
        <dbReference type="Pfam" id="PF13472"/>
    </source>
</evidence>